<dbReference type="Proteomes" id="UP000222359">
    <property type="component" value="Segment"/>
</dbReference>
<keyword evidence="2" id="KW-1185">Reference proteome</keyword>
<reference evidence="1 2" key="1">
    <citation type="submission" date="2016-08" db="EMBL/GenBank/DDBJ databases">
        <title>Complete genome sequence of bacteriophage vB_KpnP_KpV767 lytic for Klebsiella pneumoniae.</title>
        <authorList>
            <person name="Komisarova E.V."/>
            <person name="Kislichkina A.A."/>
            <person name="Krasilnikova V.M."/>
            <person name="Myakinina V.P."/>
            <person name="Volozhantsev N.V."/>
        </authorList>
    </citation>
    <scope>NUCLEOTIDE SEQUENCE [LARGE SCALE GENOMIC DNA]</scope>
</reference>
<evidence type="ECO:0000313" key="2">
    <source>
        <dbReference type="Proteomes" id="UP000222359"/>
    </source>
</evidence>
<dbReference type="EMBL" id="KX712070">
    <property type="protein sequence ID" value="AOZ65478.1"/>
    <property type="molecule type" value="Genomic_DNA"/>
</dbReference>
<protein>
    <submittedName>
        <fullName evidence="1">Uncharacterized protein</fullName>
    </submittedName>
</protein>
<proteinExistence type="predicted"/>
<accession>A0A1I9SF48</accession>
<sequence>MSQRINTMVYKDGHGHIIVHIIKDDTFRYADDRSPLPYYPNAKTRKTWRRIGTNIKFND</sequence>
<gene>
    <name evidence="1" type="ORF">kpv767_05</name>
</gene>
<evidence type="ECO:0000313" key="1">
    <source>
        <dbReference type="EMBL" id="AOZ65478.1"/>
    </source>
</evidence>
<name>A0A1I9SF48_9CAUD</name>
<organism evidence="1 2">
    <name type="scientific">Klebsiella phage vB_KpnP_KpV767</name>
    <dbReference type="NCBI Taxonomy" id="1897430"/>
    <lineage>
        <taxon>Viruses</taxon>
        <taxon>Duplodnaviria</taxon>
        <taxon>Heunggongvirae</taxon>
        <taxon>Uroviricota</taxon>
        <taxon>Caudoviricetes</taxon>
        <taxon>Autographivirales</taxon>
        <taxon>Autotranscriptaviridae</taxon>
        <taxon>Studiervirinae</taxon>
        <taxon>Przondovirus</taxon>
        <taxon>Przondovirus KpV767</taxon>
    </lineage>
</organism>